<dbReference type="EMBL" id="KQ434796">
    <property type="protein sequence ID" value="KZC05842.1"/>
    <property type="molecule type" value="Genomic_DNA"/>
</dbReference>
<reference evidence="1 2" key="1">
    <citation type="submission" date="2015-07" db="EMBL/GenBank/DDBJ databases">
        <title>The genome of Dufourea novaeangliae.</title>
        <authorList>
            <person name="Pan H."/>
            <person name="Kapheim K."/>
        </authorList>
    </citation>
    <scope>NUCLEOTIDE SEQUENCE [LARGE SCALE GENOMIC DNA]</scope>
    <source>
        <strain evidence="1">0120121106</strain>
        <tissue evidence="1">Whole body</tissue>
    </source>
</reference>
<organism evidence="1 2">
    <name type="scientific">Dufourea novaeangliae</name>
    <name type="common">Sweat bee</name>
    <dbReference type="NCBI Taxonomy" id="178035"/>
    <lineage>
        <taxon>Eukaryota</taxon>
        <taxon>Metazoa</taxon>
        <taxon>Ecdysozoa</taxon>
        <taxon>Arthropoda</taxon>
        <taxon>Hexapoda</taxon>
        <taxon>Insecta</taxon>
        <taxon>Pterygota</taxon>
        <taxon>Neoptera</taxon>
        <taxon>Endopterygota</taxon>
        <taxon>Hymenoptera</taxon>
        <taxon>Apocrita</taxon>
        <taxon>Aculeata</taxon>
        <taxon>Apoidea</taxon>
        <taxon>Anthophila</taxon>
        <taxon>Halictidae</taxon>
        <taxon>Rophitinae</taxon>
        <taxon>Dufourea</taxon>
    </lineage>
</organism>
<keyword evidence="2" id="KW-1185">Reference proteome</keyword>
<evidence type="ECO:0000313" key="1">
    <source>
        <dbReference type="EMBL" id="KZC05842.1"/>
    </source>
</evidence>
<accession>A0A154P1Y9</accession>
<dbReference type="Proteomes" id="UP000076502">
    <property type="component" value="Unassembled WGS sequence"/>
</dbReference>
<sequence length="75" mass="8572">MPNVAAHMHGPRDGHVLRRGERCASREPHRAAGNRVNRGYDCLESGLQADRSGKICFEMKIRILNYFVVFVFQTK</sequence>
<gene>
    <name evidence="1" type="ORF">WN55_04782</name>
</gene>
<proteinExistence type="predicted"/>
<dbReference type="AlphaFoldDB" id="A0A154P1Y9"/>
<protein>
    <submittedName>
        <fullName evidence="1">Uncharacterized protein</fullName>
    </submittedName>
</protein>
<name>A0A154P1Y9_DUFNO</name>
<evidence type="ECO:0000313" key="2">
    <source>
        <dbReference type="Proteomes" id="UP000076502"/>
    </source>
</evidence>